<proteinExistence type="predicted"/>
<evidence type="ECO:0000313" key="4">
    <source>
        <dbReference type="Proteomes" id="UP000093819"/>
    </source>
</evidence>
<name>A0A1A3MVM0_MYCAS</name>
<dbReference type="Proteomes" id="UP000093819">
    <property type="component" value="Unassembled WGS sequence"/>
</dbReference>
<keyword evidence="2" id="KW-0472">Membrane</keyword>
<organism evidence="3 4">
    <name type="scientific">Mycobacterium asiaticum</name>
    <dbReference type="NCBI Taxonomy" id="1790"/>
    <lineage>
        <taxon>Bacteria</taxon>
        <taxon>Bacillati</taxon>
        <taxon>Actinomycetota</taxon>
        <taxon>Actinomycetes</taxon>
        <taxon>Mycobacteriales</taxon>
        <taxon>Mycobacteriaceae</taxon>
        <taxon>Mycobacterium</taxon>
    </lineage>
</organism>
<reference evidence="3 4" key="1">
    <citation type="submission" date="2016-06" db="EMBL/GenBank/DDBJ databases">
        <authorList>
            <person name="Kjaerup R.B."/>
            <person name="Dalgaard T.S."/>
            <person name="Juul-Madsen H.R."/>
        </authorList>
    </citation>
    <scope>NUCLEOTIDE SEQUENCE [LARGE SCALE GENOMIC DNA]</scope>
    <source>
        <strain evidence="3 4">1245335.1</strain>
    </source>
</reference>
<keyword evidence="2" id="KW-1133">Transmembrane helix</keyword>
<dbReference type="EMBL" id="LZLR01000244">
    <property type="protein sequence ID" value="OBK13948.1"/>
    <property type="molecule type" value="Genomic_DNA"/>
</dbReference>
<sequence length="116" mass="12273">MSIFNPFEVDGPLPRMKAHCHGYAQLSAPITDPRGDFMDKTKAVAHRLGQARSALLRAQLALTLSQLLFWVSLIGGVVGAALLFVRRRAHAAEQTAAASPQPAAAVTSDTSPASLP</sequence>
<comment type="caution">
    <text evidence="3">The sequence shown here is derived from an EMBL/GenBank/DDBJ whole genome shotgun (WGS) entry which is preliminary data.</text>
</comment>
<protein>
    <submittedName>
        <fullName evidence="3">Uncharacterized protein</fullName>
    </submittedName>
</protein>
<feature type="compositionally biased region" description="Low complexity" evidence="1">
    <location>
        <begin position="93"/>
        <end position="108"/>
    </location>
</feature>
<dbReference type="AlphaFoldDB" id="A0A1A3MVM0"/>
<evidence type="ECO:0000256" key="2">
    <source>
        <dbReference type="SAM" id="Phobius"/>
    </source>
</evidence>
<evidence type="ECO:0000313" key="3">
    <source>
        <dbReference type="EMBL" id="OBK13948.1"/>
    </source>
</evidence>
<gene>
    <name evidence="3" type="ORF">A5635_11360</name>
</gene>
<feature type="transmembrane region" description="Helical" evidence="2">
    <location>
        <begin position="67"/>
        <end position="85"/>
    </location>
</feature>
<feature type="region of interest" description="Disordered" evidence="1">
    <location>
        <begin position="93"/>
        <end position="116"/>
    </location>
</feature>
<keyword evidence="2" id="KW-0812">Transmembrane</keyword>
<accession>A0A1A3MVM0</accession>
<evidence type="ECO:0000256" key="1">
    <source>
        <dbReference type="SAM" id="MobiDB-lite"/>
    </source>
</evidence>